<gene>
    <name evidence="2" type="ORF">J4E00_09935</name>
</gene>
<evidence type="ECO:0000313" key="2">
    <source>
        <dbReference type="EMBL" id="MBO2009370.1"/>
    </source>
</evidence>
<proteinExistence type="predicted"/>
<keyword evidence="3" id="KW-1185">Reference proteome</keyword>
<dbReference type="Gene3D" id="3.30.70.100">
    <property type="match status" value="1"/>
</dbReference>
<dbReference type="PROSITE" id="PS50925">
    <property type="entry name" value="BLUF"/>
    <property type="match status" value="1"/>
</dbReference>
<dbReference type="RefSeq" id="WP_208175008.1">
    <property type="nucleotide sequence ID" value="NZ_JAGETZ010000004.1"/>
</dbReference>
<dbReference type="InterPro" id="IPR007024">
    <property type="entry name" value="BLUF_domain"/>
</dbReference>
<organism evidence="2 3">
    <name type="scientific">Hymenobacter negativus</name>
    <dbReference type="NCBI Taxonomy" id="2795026"/>
    <lineage>
        <taxon>Bacteria</taxon>
        <taxon>Pseudomonadati</taxon>
        <taxon>Bacteroidota</taxon>
        <taxon>Cytophagia</taxon>
        <taxon>Cytophagales</taxon>
        <taxon>Hymenobacteraceae</taxon>
        <taxon>Hymenobacter</taxon>
    </lineage>
</organism>
<sequence>MHHLVYSSTAAPHLTEADLQQQLVHWRTTNARLHITGLLLYSAEGQVMQVLEGDADLVHRLYSIIAADIRHRDVVTLADGPVPGRAFADWSMQFRSVAPADFSRLVPQADAAPEHVRNLVPLLEAFMAEEPLGF</sequence>
<protein>
    <submittedName>
        <fullName evidence="2">BLUF domain-containing protein</fullName>
    </submittedName>
</protein>
<comment type="caution">
    <text evidence="2">The sequence shown here is derived from an EMBL/GenBank/DDBJ whole genome shotgun (WGS) entry which is preliminary data.</text>
</comment>
<dbReference type="SUPFAM" id="SSF54975">
    <property type="entry name" value="Acylphosphatase/BLUF domain-like"/>
    <property type="match status" value="1"/>
</dbReference>
<name>A0ABS3QF84_9BACT</name>
<evidence type="ECO:0000259" key="1">
    <source>
        <dbReference type="PROSITE" id="PS50925"/>
    </source>
</evidence>
<dbReference type="EMBL" id="JAGETZ010000004">
    <property type="protein sequence ID" value="MBO2009370.1"/>
    <property type="molecule type" value="Genomic_DNA"/>
</dbReference>
<dbReference type="Pfam" id="PF04940">
    <property type="entry name" value="BLUF"/>
    <property type="match status" value="1"/>
</dbReference>
<evidence type="ECO:0000313" key="3">
    <source>
        <dbReference type="Proteomes" id="UP000664369"/>
    </source>
</evidence>
<accession>A0ABS3QF84</accession>
<dbReference type="InterPro" id="IPR036046">
    <property type="entry name" value="Acylphosphatase-like_dom_sf"/>
</dbReference>
<dbReference type="Proteomes" id="UP000664369">
    <property type="component" value="Unassembled WGS sequence"/>
</dbReference>
<reference evidence="2 3" key="1">
    <citation type="submission" date="2021-03" db="EMBL/GenBank/DDBJ databases">
        <authorList>
            <person name="Kim M.K."/>
        </authorList>
    </citation>
    <scope>NUCLEOTIDE SEQUENCE [LARGE SCALE GENOMIC DNA]</scope>
    <source>
        <strain evidence="2 3">BT442</strain>
    </source>
</reference>
<feature type="domain" description="BLUF" evidence="1">
    <location>
        <begin position="1"/>
        <end position="93"/>
    </location>
</feature>
<dbReference type="SMART" id="SM01034">
    <property type="entry name" value="BLUF"/>
    <property type="match status" value="1"/>
</dbReference>